<keyword evidence="1" id="KW-0812">Transmembrane</keyword>
<gene>
    <name evidence="2" type="ORF">PVW1_020029000</name>
</gene>
<feature type="transmembrane region" description="Helical" evidence="1">
    <location>
        <begin position="215"/>
        <end position="237"/>
    </location>
</feature>
<protein>
    <submittedName>
        <fullName evidence="2">(malaria parasite P. vivax) hypothetical protein</fullName>
    </submittedName>
</protein>
<evidence type="ECO:0000256" key="1">
    <source>
        <dbReference type="SAM" id="Phobius"/>
    </source>
</evidence>
<reference evidence="2" key="1">
    <citation type="submission" date="2021-09" db="EMBL/GenBank/DDBJ databases">
        <authorList>
            <consortium name="Pathogen Informatics"/>
        </authorList>
    </citation>
    <scope>NUCLEOTIDE SEQUENCE</scope>
    <source>
        <strain evidence="2">PvW1</strain>
    </source>
</reference>
<dbReference type="VEuPathDB" id="PlasmoDB:PVPAM_020027000"/>
<dbReference type="Pfam" id="PF05795">
    <property type="entry name" value="Plasmodium_Vir"/>
    <property type="match status" value="1"/>
</dbReference>
<accession>A0A8S4HJA2</accession>
<dbReference type="EMBL" id="CAJZCX010000015">
    <property type="protein sequence ID" value="CAG9484403.1"/>
    <property type="molecule type" value="Genomic_DNA"/>
</dbReference>
<dbReference type="AlphaFoldDB" id="A0A8S4HJA2"/>
<sequence>MEESIYFYVSRFPDLNKKIISPVENLKSDPSYKICETFKKNHLKSYKGVDDSFLNSCAKFSKSINEIKTKPELSEPAFCRYINYWFYESLNSEVPSKYSALLPKFFDEITSLKPCKTYQRTISAHKYGELKKLYDLYNDFDKFKEQSKEDGDGTCTNGQKCTDIYEENVVACKSNYNNGFCWNLIKLREEYLDYTTNTTKCKDKIKYLEPIKSDLAATISLSFVLMTLISFILLYSYKFTSFGPWISTKLGGKNRTNKLDKRIQRLQNTSENDGTRYKLPCHSS</sequence>
<keyword evidence="1" id="KW-0472">Membrane</keyword>
<proteinExistence type="predicted"/>
<name>A0A8S4HJA2_PLAVI</name>
<dbReference type="Proteomes" id="UP000779233">
    <property type="component" value="Unassembled WGS sequence"/>
</dbReference>
<comment type="caution">
    <text evidence="2">The sequence shown here is derived from an EMBL/GenBank/DDBJ whole genome shotgun (WGS) entry which is preliminary data.</text>
</comment>
<dbReference type="InterPro" id="IPR008780">
    <property type="entry name" value="Plasmodium_Vir"/>
</dbReference>
<organism evidence="2 3">
    <name type="scientific">Plasmodium vivax</name>
    <name type="common">malaria parasite P. vivax</name>
    <dbReference type="NCBI Taxonomy" id="5855"/>
    <lineage>
        <taxon>Eukaryota</taxon>
        <taxon>Sar</taxon>
        <taxon>Alveolata</taxon>
        <taxon>Apicomplexa</taxon>
        <taxon>Aconoidasida</taxon>
        <taxon>Haemosporida</taxon>
        <taxon>Plasmodiidae</taxon>
        <taxon>Plasmodium</taxon>
        <taxon>Plasmodium (Plasmodium)</taxon>
    </lineage>
</organism>
<keyword evidence="1" id="KW-1133">Transmembrane helix</keyword>
<evidence type="ECO:0000313" key="3">
    <source>
        <dbReference type="Proteomes" id="UP000779233"/>
    </source>
</evidence>
<evidence type="ECO:0000313" key="2">
    <source>
        <dbReference type="EMBL" id="CAG9484403.1"/>
    </source>
</evidence>